<evidence type="ECO:0000256" key="1">
    <source>
        <dbReference type="ARBA" id="ARBA00004167"/>
    </source>
</evidence>
<evidence type="ECO:0000256" key="7">
    <source>
        <dbReference type="ARBA" id="ARBA00029829"/>
    </source>
</evidence>
<keyword evidence="5 9" id="KW-1133">Transmembrane helix</keyword>
<evidence type="ECO:0000313" key="12">
    <source>
        <dbReference type="Proteomes" id="UP001597059"/>
    </source>
</evidence>
<dbReference type="Proteomes" id="UP001597059">
    <property type="component" value="Unassembled WGS sequence"/>
</dbReference>
<evidence type="ECO:0000256" key="2">
    <source>
        <dbReference type="ARBA" id="ARBA00004236"/>
    </source>
</evidence>
<feature type="transmembrane region" description="Helical" evidence="9">
    <location>
        <begin position="93"/>
        <end position="110"/>
    </location>
</feature>
<dbReference type="PANTHER" id="PTHR37461">
    <property type="entry name" value="ANTI-SIGMA-K FACTOR RSKA"/>
    <property type="match status" value="1"/>
</dbReference>
<dbReference type="InterPro" id="IPR041916">
    <property type="entry name" value="Anti_sigma_zinc_sf"/>
</dbReference>
<keyword evidence="12" id="KW-1185">Reference proteome</keyword>
<dbReference type="InterPro" id="IPR051474">
    <property type="entry name" value="Anti-sigma-K/W_factor"/>
</dbReference>
<protein>
    <recommendedName>
        <fullName evidence="8">Regulator of SigK</fullName>
    </recommendedName>
    <alternativeName>
        <fullName evidence="7">Sigma-K anti-sigma factor RskA</fullName>
    </alternativeName>
</protein>
<feature type="domain" description="Anti-sigma K factor RskA C-terminal" evidence="10">
    <location>
        <begin position="95"/>
        <end position="216"/>
    </location>
</feature>
<dbReference type="EMBL" id="JBHTMN010000004">
    <property type="protein sequence ID" value="MFD1382297.1"/>
    <property type="molecule type" value="Genomic_DNA"/>
</dbReference>
<evidence type="ECO:0000313" key="11">
    <source>
        <dbReference type="EMBL" id="MFD1382297.1"/>
    </source>
</evidence>
<proteinExistence type="predicted"/>
<gene>
    <name evidence="11" type="ORF">ACFQ45_02890</name>
</gene>
<comment type="subcellular location">
    <subcellularLocation>
        <location evidence="2">Cell membrane</location>
    </subcellularLocation>
    <subcellularLocation>
        <location evidence="1">Membrane</location>
        <topology evidence="1">Single-pass membrane protein</topology>
    </subcellularLocation>
</comment>
<dbReference type="Gene3D" id="1.10.10.1320">
    <property type="entry name" value="Anti-sigma factor, zinc-finger domain"/>
    <property type="match status" value="1"/>
</dbReference>
<dbReference type="InterPro" id="IPR018764">
    <property type="entry name" value="RskA_C"/>
</dbReference>
<evidence type="ECO:0000259" key="10">
    <source>
        <dbReference type="Pfam" id="PF10099"/>
    </source>
</evidence>
<accession>A0ABW4AWK9</accession>
<sequence>MSESYEYHTQAAEYALGLLSSDEAKRFEARLASDSDLQAAYIFWAEHFATLYHEWHSEEPPASLKQRIEQTAFGTANNKVTQLPGKRKTTRPIWAIAAAVLLTFGIWSLVPSSFDATYQTSLVATETDLAVDVLVDAESKTLRIITKRGAAAIEGDYELWVAIGDGAPMSLGVLDLSDVQERTLDVPWLSGLTNAHMAISHEPKGGSPTGAPTGPVLAVADTITL</sequence>
<keyword evidence="6 9" id="KW-0472">Membrane</keyword>
<evidence type="ECO:0000256" key="6">
    <source>
        <dbReference type="ARBA" id="ARBA00023136"/>
    </source>
</evidence>
<reference evidence="12" key="1">
    <citation type="journal article" date="2019" name="Int. J. Syst. Evol. Microbiol.">
        <title>The Global Catalogue of Microorganisms (GCM) 10K type strain sequencing project: providing services to taxonomists for standard genome sequencing and annotation.</title>
        <authorList>
            <consortium name="The Broad Institute Genomics Platform"/>
            <consortium name="The Broad Institute Genome Sequencing Center for Infectious Disease"/>
            <person name="Wu L."/>
            <person name="Ma J."/>
        </authorList>
    </citation>
    <scope>NUCLEOTIDE SEQUENCE [LARGE SCALE GENOMIC DNA]</scope>
    <source>
        <strain evidence="12">JCM 30774</strain>
    </source>
</reference>
<evidence type="ECO:0000256" key="4">
    <source>
        <dbReference type="ARBA" id="ARBA00022692"/>
    </source>
</evidence>
<dbReference type="Pfam" id="PF10099">
    <property type="entry name" value="RskA_C"/>
    <property type="match status" value="1"/>
</dbReference>
<comment type="caution">
    <text evidence="11">The sequence shown here is derived from an EMBL/GenBank/DDBJ whole genome shotgun (WGS) entry which is preliminary data.</text>
</comment>
<evidence type="ECO:0000256" key="9">
    <source>
        <dbReference type="SAM" id="Phobius"/>
    </source>
</evidence>
<dbReference type="RefSeq" id="WP_377365155.1">
    <property type="nucleotide sequence ID" value="NZ_JBHTMN010000004.1"/>
</dbReference>
<organism evidence="11 12">
    <name type="scientific">Rhodanobacter aciditrophus</name>
    <dbReference type="NCBI Taxonomy" id="1623218"/>
    <lineage>
        <taxon>Bacteria</taxon>
        <taxon>Pseudomonadati</taxon>
        <taxon>Pseudomonadota</taxon>
        <taxon>Gammaproteobacteria</taxon>
        <taxon>Lysobacterales</taxon>
        <taxon>Rhodanobacteraceae</taxon>
        <taxon>Rhodanobacter</taxon>
    </lineage>
</organism>
<keyword evidence="3" id="KW-1003">Cell membrane</keyword>
<evidence type="ECO:0000256" key="8">
    <source>
        <dbReference type="ARBA" id="ARBA00030803"/>
    </source>
</evidence>
<evidence type="ECO:0000256" key="3">
    <source>
        <dbReference type="ARBA" id="ARBA00022475"/>
    </source>
</evidence>
<dbReference type="PANTHER" id="PTHR37461:SF1">
    <property type="entry name" value="ANTI-SIGMA-K FACTOR RSKA"/>
    <property type="match status" value="1"/>
</dbReference>
<keyword evidence="4 9" id="KW-0812">Transmembrane</keyword>
<name>A0ABW4AWK9_9GAMM</name>
<evidence type="ECO:0000256" key="5">
    <source>
        <dbReference type="ARBA" id="ARBA00022989"/>
    </source>
</evidence>